<name>A0ABT1BVX2_9BACT</name>
<proteinExistence type="predicted"/>
<keyword evidence="1" id="KW-1133">Transmembrane helix</keyword>
<evidence type="ECO:0000313" key="2">
    <source>
        <dbReference type="EMBL" id="MCO6025211.1"/>
    </source>
</evidence>
<keyword evidence="1" id="KW-0812">Transmembrane</keyword>
<sequence>MNLGKRRQRIAQLLLAVFVPVLLLTITHCHTEVEKPAAPCVLCLHHVPHTDLSSGALLALQNCVICHFSVLPYIIPVLIGFIAVALSLSILFFRKKIDYLFVYSPKLHSRAPPYLIF</sequence>
<gene>
    <name evidence="2" type="ORF">NG821_05060</name>
</gene>
<evidence type="ECO:0000313" key="3">
    <source>
        <dbReference type="Proteomes" id="UP001204015"/>
    </source>
</evidence>
<accession>A0ABT1BVX2</accession>
<evidence type="ECO:0000256" key="1">
    <source>
        <dbReference type="SAM" id="Phobius"/>
    </source>
</evidence>
<dbReference type="Proteomes" id="UP001204015">
    <property type="component" value="Unassembled WGS sequence"/>
</dbReference>
<protein>
    <submittedName>
        <fullName evidence="2">Uncharacterized protein</fullName>
    </submittedName>
</protein>
<comment type="caution">
    <text evidence="2">The sequence shown here is derived from an EMBL/GenBank/DDBJ whole genome shotgun (WGS) entry which is preliminary data.</text>
</comment>
<dbReference type="EMBL" id="JAMXLY010000013">
    <property type="protein sequence ID" value="MCO6025211.1"/>
    <property type="molecule type" value="Genomic_DNA"/>
</dbReference>
<keyword evidence="1" id="KW-0472">Membrane</keyword>
<feature type="transmembrane region" description="Helical" evidence="1">
    <location>
        <begin position="70"/>
        <end position="93"/>
    </location>
</feature>
<dbReference type="RefSeq" id="WP_252760572.1">
    <property type="nucleotide sequence ID" value="NZ_JAMXLY010000013.1"/>
</dbReference>
<keyword evidence="3" id="KW-1185">Reference proteome</keyword>
<organism evidence="2 3">
    <name type="scientific">Segatella cerevisiae</name>
    <dbReference type="NCBI Taxonomy" id="2053716"/>
    <lineage>
        <taxon>Bacteria</taxon>
        <taxon>Pseudomonadati</taxon>
        <taxon>Bacteroidota</taxon>
        <taxon>Bacteroidia</taxon>
        <taxon>Bacteroidales</taxon>
        <taxon>Prevotellaceae</taxon>
        <taxon>Segatella</taxon>
    </lineage>
</organism>
<reference evidence="2 3" key="1">
    <citation type="submission" date="2022-06" db="EMBL/GenBank/DDBJ databases">
        <title>A taxonomic note on the genus Prevotella: Description of four novel genera and emended description of the genera Hallella and Xylanibacter.</title>
        <authorList>
            <person name="Hitch T.C.A."/>
        </authorList>
    </citation>
    <scope>NUCLEOTIDE SEQUENCE [LARGE SCALE GENOMIC DNA]</scope>
    <source>
        <strain evidence="2 3">DSM 100619</strain>
    </source>
</reference>